<evidence type="ECO:0000256" key="7">
    <source>
        <dbReference type="ARBA" id="ARBA00023204"/>
    </source>
</evidence>
<dbReference type="HOGENOM" id="CLU_000445_52_2_12"/>
<dbReference type="Proteomes" id="UP000018680">
    <property type="component" value="Chromosome"/>
</dbReference>
<evidence type="ECO:0000259" key="9">
    <source>
        <dbReference type="Pfam" id="PF01035"/>
    </source>
</evidence>
<comment type="similarity">
    <text evidence="2">Belongs to the MGMT family.</text>
</comment>
<dbReference type="GO" id="GO:0003908">
    <property type="term" value="F:methylated-DNA-[protein]-cysteine S-methyltransferase activity"/>
    <property type="evidence" value="ECO:0007669"/>
    <property type="project" value="UniProtKB-EC"/>
</dbReference>
<comment type="catalytic activity">
    <reaction evidence="8">
        <text>a 6-O-methyl-2'-deoxyguanosine in DNA + L-cysteinyl-[protein] = S-methyl-L-cysteinyl-[protein] + a 2'-deoxyguanosine in DNA</text>
        <dbReference type="Rhea" id="RHEA:24000"/>
        <dbReference type="Rhea" id="RHEA-COMP:10131"/>
        <dbReference type="Rhea" id="RHEA-COMP:10132"/>
        <dbReference type="Rhea" id="RHEA-COMP:11367"/>
        <dbReference type="Rhea" id="RHEA-COMP:11368"/>
        <dbReference type="ChEBI" id="CHEBI:29950"/>
        <dbReference type="ChEBI" id="CHEBI:82612"/>
        <dbReference type="ChEBI" id="CHEBI:85445"/>
        <dbReference type="ChEBI" id="CHEBI:85448"/>
        <dbReference type="EC" id="2.1.1.63"/>
    </reaction>
</comment>
<dbReference type="RefSeq" id="WP_024266593.1">
    <property type="nucleotide sequence ID" value="NC_023035.1"/>
</dbReference>
<dbReference type="PANTHER" id="PTHR10815">
    <property type="entry name" value="METHYLATED-DNA--PROTEIN-CYSTEINE METHYLTRANSFERASE"/>
    <property type="match status" value="1"/>
</dbReference>
<evidence type="ECO:0000256" key="8">
    <source>
        <dbReference type="ARBA" id="ARBA00049348"/>
    </source>
</evidence>
<dbReference type="AlphaFoldDB" id="V5WDH4"/>
<dbReference type="InterPro" id="IPR036631">
    <property type="entry name" value="MGMT_N_sf"/>
</dbReference>
<evidence type="ECO:0000313" key="11">
    <source>
        <dbReference type="Proteomes" id="UP000018680"/>
    </source>
</evidence>
<keyword evidence="6" id="KW-0227">DNA damage</keyword>
<dbReference type="GO" id="GO:0032259">
    <property type="term" value="P:methylation"/>
    <property type="evidence" value="ECO:0007669"/>
    <property type="project" value="UniProtKB-KW"/>
</dbReference>
<evidence type="ECO:0000256" key="4">
    <source>
        <dbReference type="ARBA" id="ARBA00022603"/>
    </source>
</evidence>
<dbReference type="InterPro" id="IPR036217">
    <property type="entry name" value="MethylDNA_cys_MeTrfase_DNAb"/>
</dbReference>
<dbReference type="STRING" id="1307761.L21SP2_0218"/>
<dbReference type="OrthoDB" id="9802228at2"/>
<evidence type="ECO:0000256" key="5">
    <source>
        <dbReference type="ARBA" id="ARBA00022679"/>
    </source>
</evidence>
<evidence type="ECO:0000256" key="3">
    <source>
        <dbReference type="ARBA" id="ARBA00011918"/>
    </source>
</evidence>
<dbReference type="Pfam" id="PF01035">
    <property type="entry name" value="DNA_binding_1"/>
    <property type="match status" value="1"/>
</dbReference>
<dbReference type="InterPro" id="IPR001497">
    <property type="entry name" value="MethylDNA_cys_MeTrfase_AS"/>
</dbReference>
<dbReference type="InterPro" id="IPR014048">
    <property type="entry name" value="MethylDNA_cys_MeTrfase_DNA-bd"/>
</dbReference>
<keyword evidence="5 10" id="KW-0808">Transferase</keyword>
<keyword evidence="7" id="KW-0234">DNA repair</keyword>
<dbReference type="EMBL" id="CP006939">
    <property type="protein sequence ID" value="AHC13660.1"/>
    <property type="molecule type" value="Genomic_DNA"/>
</dbReference>
<dbReference type="InterPro" id="IPR036388">
    <property type="entry name" value="WH-like_DNA-bd_sf"/>
</dbReference>
<accession>V5WDH4</accession>
<dbReference type="KEGG" id="slr:L21SP2_0218"/>
<keyword evidence="4 10" id="KW-0489">Methyltransferase</keyword>
<evidence type="ECO:0000313" key="10">
    <source>
        <dbReference type="EMBL" id="AHC13660.1"/>
    </source>
</evidence>
<dbReference type="Gene3D" id="3.30.160.70">
    <property type="entry name" value="Methylated DNA-protein cysteine methyltransferase domain"/>
    <property type="match status" value="1"/>
</dbReference>
<keyword evidence="11" id="KW-1185">Reference proteome</keyword>
<dbReference type="PROSITE" id="PS00374">
    <property type="entry name" value="MGMT"/>
    <property type="match status" value="1"/>
</dbReference>
<feature type="domain" description="Methylated-DNA-[protein]-cysteine S-methyltransferase DNA binding" evidence="9">
    <location>
        <begin position="84"/>
        <end position="171"/>
    </location>
</feature>
<gene>
    <name evidence="10" type="ORF">L21SP2_0218</name>
</gene>
<organism evidence="10 11">
    <name type="scientific">Salinispira pacifica</name>
    <dbReference type="NCBI Taxonomy" id="1307761"/>
    <lineage>
        <taxon>Bacteria</taxon>
        <taxon>Pseudomonadati</taxon>
        <taxon>Spirochaetota</taxon>
        <taxon>Spirochaetia</taxon>
        <taxon>Spirochaetales</taxon>
        <taxon>Spirochaetaceae</taxon>
        <taxon>Salinispira</taxon>
    </lineage>
</organism>
<comment type="catalytic activity">
    <reaction evidence="1">
        <text>a 4-O-methyl-thymidine in DNA + L-cysteinyl-[protein] = a thymidine in DNA + S-methyl-L-cysteinyl-[protein]</text>
        <dbReference type="Rhea" id="RHEA:53428"/>
        <dbReference type="Rhea" id="RHEA-COMP:10131"/>
        <dbReference type="Rhea" id="RHEA-COMP:10132"/>
        <dbReference type="Rhea" id="RHEA-COMP:13555"/>
        <dbReference type="Rhea" id="RHEA-COMP:13556"/>
        <dbReference type="ChEBI" id="CHEBI:29950"/>
        <dbReference type="ChEBI" id="CHEBI:82612"/>
        <dbReference type="ChEBI" id="CHEBI:137386"/>
        <dbReference type="ChEBI" id="CHEBI:137387"/>
        <dbReference type="EC" id="2.1.1.63"/>
    </reaction>
</comment>
<reference evidence="10 11" key="1">
    <citation type="journal article" date="2015" name="Stand. Genomic Sci.">
        <title>Complete genome sequence and description of Salinispira pacifica gen. nov., sp. nov., a novel spirochaete isolated form a hypersaline microbial mat.</title>
        <authorList>
            <person name="Ben Hania W."/>
            <person name="Joseph M."/>
            <person name="Schumann P."/>
            <person name="Bunk B."/>
            <person name="Fiebig A."/>
            <person name="Sproer C."/>
            <person name="Klenk H.P."/>
            <person name="Fardeau M.L."/>
            <person name="Spring S."/>
        </authorList>
    </citation>
    <scope>NUCLEOTIDE SEQUENCE [LARGE SCALE GENOMIC DNA]</scope>
    <source>
        <strain evidence="10 11">L21-RPul-D2</strain>
    </source>
</reference>
<evidence type="ECO:0000256" key="6">
    <source>
        <dbReference type="ARBA" id="ARBA00022763"/>
    </source>
</evidence>
<evidence type="ECO:0000256" key="2">
    <source>
        <dbReference type="ARBA" id="ARBA00008711"/>
    </source>
</evidence>
<dbReference type="EC" id="2.1.1.63" evidence="3"/>
<dbReference type="Gene3D" id="1.10.10.10">
    <property type="entry name" value="Winged helix-like DNA-binding domain superfamily/Winged helix DNA-binding domain"/>
    <property type="match status" value="1"/>
</dbReference>
<dbReference type="GO" id="GO:0006281">
    <property type="term" value="P:DNA repair"/>
    <property type="evidence" value="ECO:0007669"/>
    <property type="project" value="UniProtKB-KW"/>
</dbReference>
<protein>
    <recommendedName>
        <fullName evidence="3">methylated-DNA--[protein]-cysteine S-methyltransferase</fullName>
        <ecNumber evidence="3">2.1.1.63</ecNumber>
    </recommendedName>
</protein>
<dbReference type="SUPFAM" id="SSF46767">
    <property type="entry name" value="Methylated DNA-protein cysteine methyltransferase, C-terminal domain"/>
    <property type="match status" value="1"/>
</dbReference>
<dbReference type="NCBIfam" id="TIGR00589">
    <property type="entry name" value="ogt"/>
    <property type="match status" value="1"/>
</dbReference>
<dbReference type="eggNOG" id="COG0350">
    <property type="taxonomic scope" value="Bacteria"/>
</dbReference>
<sequence>MNPNNVSATVFTHSMKSPIGPLYLAVDRDGAVLRISYTPVHDDLSDFRVEENRYACGELAYQLEEYFQGRLHHFELDVVLEGTDFQMDVWSRVQKIPFGSTMTYGEVAQKVGRKFAAQAVGRAVGINPVPIVIPCHRVVPKSGGLGEYSLSRLDAVRGREIKEFLLELEGVHTGEG</sequence>
<dbReference type="CDD" id="cd06445">
    <property type="entry name" value="ATase"/>
    <property type="match status" value="1"/>
</dbReference>
<dbReference type="PANTHER" id="PTHR10815:SF13">
    <property type="entry name" value="METHYLATED-DNA--PROTEIN-CYSTEINE METHYLTRANSFERASE"/>
    <property type="match status" value="1"/>
</dbReference>
<dbReference type="SUPFAM" id="SSF53155">
    <property type="entry name" value="Methylated DNA-protein cysteine methyltransferase domain"/>
    <property type="match status" value="1"/>
</dbReference>
<dbReference type="FunFam" id="1.10.10.10:FF:000214">
    <property type="entry name" value="Methylated-DNA--protein-cysteine methyltransferase"/>
    <property type="match status" value="1"/>
</dbReference>
<evidence type="ECO:0000256" key="1">
    <source>
        <dbReference type="ARBA" id="ARBA00001286"/>
    </source>
</evidence>
<proteinExistence type="inferred from homology"/>
<name>V5WDH4_9SPIO</name>